<feature type="domain" description="Aspartate/glutamate/uridylate kinase" evidence="6">
    <location>
        <begin position="8"/>
        <end position="304"/>
    </location>
</feature>
<evidence type="ECO:0000256" key="3">
    <source>
        <dbReference type="ARBA" id="ARBA00022777"/>
    </source>
</evidence>
<comment type="similarity">
    <text evidence="1 5">Belongs to the carbamate kinase family.</text>
</comment>
<dbReference type="PANTHER" id="PTHR30409">
    <property type="entry name" value="CARBAMATE KINASE"/>
    <property type="match status" value="1"/>
</dbReference>
<evidence type="ECO:0000256" key="5">
    <source>
        <dbReference type="PIRNR" id="PIRNR000723"/>
    </source>
</evidence>
<dbReference type="GO" id="GO:0019546">
    <property type="term" value="P:L-arginine deiminase pathway"/>
    <property type="evidence" value="ECO:0007669"/>
    <property type="project" value="TreeGrafter"/>
</dbReference>
<protein>
    <recommendedName>
        <fullName evidence="4 5">Carbamate kinase</fullName>
    </recommendedName>
</protein>
<dbReference type="FunFam" id="3.40.1160.10:FF:000007">
    <property type="entry name" value="Carbamate kinase"/>
    <property type="match status" value="1"/>
</dbReference>
<dbReference type="PANTHER" id="PTHR30409:SF1">
    <property type="entry name" value="CARBAMATE KINASE-RELATED"/>
    <property type="match status" value="1"/>
</dbReference>
<evidence type="ECO:0000259" key="6">
    <source>
        <dbReference type="Pfam" id="PF00696"/>
    </source>
</evidence>
<dbReference type="SUPFAM" id="SSF53633">
    <property type="entry name" value="Carbamate kinase-like"/>
    <property type="match status" value="1"/>
</dbReference>
<dbReference type="Gene3D" id="3.40.1160.10">
    <property type="entry name" value="Acetylglutamate kinase-like"/>
    <property type="match status" value="1"/>
</dbReference>
<accession>A0A1I0CL05</accession>
<gene>
    <name evidence="7" type="ORF">SAMN02583745_01669</name>
</gene>
<dbReference type="AlphaFoldDB" id="A0A1I0CL05"/>
<dbReference type="Proteomes" id="UP000242642">
    <property type="component" value="Unassembled WGS sequence"/>
</dbReference>
<dbReference type="GO" id="GO:0008804">
    <property type="term" value="F:carbamate kinase activity"/>
    <property type="evidence" value="ECO:0007669"/>
    <property type="project" value="UniProtKB-UniRule"/>
</dbReference>
<evidence type="ECO:0000313" key="8">
    <source>
        <dbReference type="Proteomes" id="UP000242642"/>
    </source>
</evidence>
<keyword evidence="2 5" id="KW-0808">Transferase</keyword>
<proteinExistence type="inferred from homology"/>
<dbReference type="InterPro" id="IPR003964">
    <property type="entry name" value="Carb_kinase"/>
</dbReference>
<dbReference type="PRINTS" id="PR01469">
    <property type="entry name" value="CARBMTKINASE"/>
</dbReference>
<dbReference type="STRING" id="1123402.SAMN02583745_01669"/>
<evidence type="ECO:0000313" key="7">
    <source>
        <dbReference type="EMBL" id="SET20353.1"/>
    </source>
</evidence>
<evidence type="ECO:0000256" key="2">
    <source>
        <dbReference type="ARBA" id="ARBA00022679"/>
    </source>
</evidence>
<evidence type="ECO:0000256" key="1">
    <source>
        <dbReference type="ARBA" id="ARBA00011066"/>
    </source>
</evidence>
<dbReference type="NCBIfam" id="TIGR00746">
    <property type="entry name" value="arcC"/>
    <property type="match status" value="1"/>
</dbReference>
<reference evidence="8" key="1">
    <citation type="submission" date="2016-10" db="EMBL/GenBank/DDBJ databases">
        <authorList>
            <person name="Varghese N."/>
            <person name="Submissions S."/>
        </authorList>
    </citation>
    <scope>NUCLEOTIDE SEQUENCE [LARGE SCALE GENOMIC DNA]</scope>
    <source>
        <strain evidence="8">DSM 18579</strain>
    </source>
</reference>
<keyword evidence="3 5" id="KW-0418">Kinase</keyword>
<evidence type="ECO:0000256" key="4">
    <source>
        <dbReference type="NCBIfam" id="TIGR00746"/>
    </source>
</evidence>
<dbReference type="InterPro" id="IPR001048">
    <property type="entry name" value="Asp/Glu/Uridylate_kinase"/>
</dbReference>
<sequence length="323" mass="35006">MSKKIKETVVVAIGGNSIITDNDSQSISHQLSAIKLMVKPIADIIEEGYNVVLTHGNGPQVGLELQRSEIANQHNQVPLMPLVNCVANTQGGIGYLIQQCLQNELRSRKVQRNVVTVLTQVEVDSADPSFKKPSKPIGSFFSLEEKNTLQQENPTWSFVEDSGRGYRRVVPSPTPMNIVELNTIMQLIENQNVVIAIGGGGIPVVSTIENEVSLLSGVDAVIDKDLSTELLARTLNADILLITTGVENVAVNFGKPTQKSLGEVTVNEIEEYKKEGHFPAGSMLPKIDAALSFVRSGGQRAIITLPEKLLPALRNETGTHIIS</sequence>
<dbReference type="EMBL" id="FOHV01000011">
    <property type="protein sequence ID" value="SET20353.1"/>
    <property type="molecule type" value="Genomic_DNA"/>
</dbReference>
<dbReference type="InterPro" id="IPR036393">
    <property type="entry name" value="AceGlu_kinase-like_sf"/>
</dbReference>
<dbReference type="CDD" id="cd04235">
    <property type="entry name" value="AAK_CK"/>
    <property type="match status" value="1"/>
</dbReference>
<dbReference type="Pfam" id="PF00696">
    <property type="entry name" value="AA_kinase"/>
    <property type="match status" value="1"/>
</dbReference>
<keyword evidence="8" id="KW-1185">Reference proteome</keyword>
<dbReference type="GO" id="GO:0005829">
    <property type="term" value="C:cytosol"/>
    <property type="evidence" value="ECO:0007669"/>
    <property type="project" value="TreeGrafter"/>
</dbReference>
<organism evidence="7 8">
    <name type="scientific">Thorsellia anophelis DSM 18579</name>
    <dbReference type="NCBI Taxonomy" id="1123402"/>
    <lineage>
        <taxon>Bacteria</taxon>
        <taxon>Pseudomonadati</taxon>
        <taxon>Pseudomonadota</taxon>
        <taxon>Gammaproteobacteria</taxon>
        <taxon>Enterobacterales</taxon>
        <taxon>Thorselliaceae</taxon>
        <taxon>Thorsellia</taxon>
    </lineage>
</organism>
<dbReference type="PIRSF" id="PIRSF000723">
    <property type="entry name" value="Carbamate_kin"/>
    <property type="match status" value="1"/>
</dbReference>
<name>A0A1I0CL05_9GAMM</name>
<dbReference type="NCBIfam" id="NF009007">
    <property type="entry name" value="PRK12352.1"/>
    <property type="match status" value="1"/>
</dbReference>